<proteinExistence type="predicted"/>
<sequence length="45" mass="5416">MLVSSHEFFVILYGFSVEKSYMIVLQIKSIQYSKFSTTFWKQNIF</sequence>
<evidence type="ECO:0000313" key="1">
    <source>
        <dbReference type="EMBL" id="ABP35471.1"/>
    </source>
</evidence>
<keyword evidence="1" id="KW-0150">Chloroplast</keyword>
<name>A4QMD4_PINKO</name>
<geneLocation type="chloroplast" evidence="1"/>
<protein>
    <submittedName>
        <fullName evidence="1">ORF45g</fullName>
    </submittedName>
</protein>
<dbReference type="GeneID" id="5048587"/>
<organism evidence="1">
    <name type="scientific">Pinus koraiensis</name>
    <name type="common">Korean pine</name>
    <dbReference type="NCBI Taxonomy" id="88728"/>
    <lineage>
        <taxon>Eukaryota</taxon>
        <taxon>Viridiplantae</taxon>
        <taxon>Streptophyta</taxon>
        <taxon>Embryophyta</taxon>
        <taxon>Tracheophyta</taxon>
        <taxon>Spermatophyta</taxon>
        <taxon>Pinopsida</taxon>
        <taxon>Pinidae</taxon>
        <taxon>Conifers I</taxon>
        <taxon>Pinales</taxon>
        <taxon>Pinaceae</taxon>
        <taxon>Pinus</taxon>
        <taxon>Pinus subgen. Strobus</taxon>
    </lineage>
</organism>
<dbReference type="EMBL" id="AY228468">
    <property type="protein sequence ID" value="ABP35471.1"/>
    <property type="molecule type" value="Genomic_DNA"/>
</dbReference>
<dbReference type="AlphaFoldDB" id="A4QMD4"/>
<dbReference type="RefSeq" id="YP_001152231.1">
    <property type="nucleotide sequence ID" value="NC_004677.2"/>
</dbReference>
<accession>A4QMD4</accession>
<keyword evidence="1" id="KW-0934">Plastid</keyword>
<reference evidence="1" key="1">
    <citation type="submission" date="2007-04" db="EMBL/GenBank/DDBJ databases">
        <authorList>
            <person name="Noh E.W."/>
            <person name="Lee J.S."/>
            <person name="Choi Y.I."/>
            <person name="Han M.S."/>
            <person name="Yi Y.S."/>
            <person name="Han S.U."/>
        </authorList>
    </citation>
    <scope>NUCLEOTIDE SEQUENCE</scope>
</reference>